<protein>
    <submittedName>
        <fullName evidence="1">Uncharacterized protein</fullName>
    </submittedName>
</protein>
<feature type="non-terminal residue" evidence="1">
    <location>
        <position position="91"/>
    </location>
</feature>
<dbReference type="AlphaFoldDB" id="A0A0D0BPX6"/>
<dbReference type="Proteomes" id="UP000054538">
    <property type="component" value="Unassembled WGS sequence"/>
</dbReference>
<dbReference type="HOGENOM" id="CLU_003703_4_4_1"/>
<dbReference type="EMBL" id="KN829608">
    <property type="protein sequence ID" value="KIK73577.1"/>
    <property type="molecule type" value="Genomic_DNA"/>
</dbReference>
<name>A0A0D0BPX6_9AGAM</name>
<dbReference type="InParanoid" id="A0A0D0BPX6"/>
<evidence type="ECO:0000313" key="1">
    <source>
        <dbReference type="EMBL" id="KIK73577.1"/>
    </source>
</evidence>
<proteinExistence type="predicted"/>
<reference evidence="2" key="2">
    <citation type="submission" date="2015-01" db="EMBL/GenBank/DDBJ databases">
        <title>Evolutionary Origins and Diversification of the Mycorrhizal Mutualists.</title>
        <authorList>
            <consortium name="DOE Joint Genome Institute"/>
            <consortium name="Mycorrhizal Genomics Consortium"/>
            <person name="Kohler A."/>
            <person name="Kuo A."/>
            <person name="Nagy L.G."/>
            <person name="Floudas D."/>
            <person name="Copeland A."/>
            <person name="Barry K.W."/>
            <person name="Cichocki N."/>
            <person name="Veneault-Fourrey C."/>
            <person name="LaButti K."/>
            <person name="Lindquist E.A."/>
            <person name="Lipzen A."/>
            <person name="Lundell T."/>
            <person name="Morin E."/>
            <person name="Murat C."/>
            <person name="Riley R."/>
            <person name="Ohm R."/>
            <person name="Sun H."/>
            <person name="Tunlid A."/>
            <person name="Henrissat B."/>
            <person name="Grigoriev I.V."/>
            <person name="Hibbett D.S."/>
            <person name="Martin F."/>
        </authorList>
    </citation>
    <scope>NUCLEOTIDE SEQUENCE [LARGE SCALE GENOMIC DNA]</scope>
    <source>
        <strain evidence="2">Ve08.2h10</strain>
    </source>
</reference>
<evidence type="ECO:0000313" key="2">
    <source>
        <dbReference type="Proteomes" id="UP000054538"/>
    </source>
</evidence>
<dbReference type="OrthoDB" id="3257613at2759"/>
<dbReference type="Pfam" id="PF18758">
    <property type="entry name" value="KDZ"/>
    <property type="match status" value="1"/>
</dbReference>
<sequence>IMDGNFKAEHLYDRQMEGQVWLMDGLGFMWSPCNNHRAVNQANSSRAWLEATGIGATACACHGCFIPHSVVDFQKGERCAFAKFRRVLFLC</sequence>
<reference evidence="1 2" key="1">
    <citation type="submission" date="2014-04" db="EMBL/GenBank/DDBJ databases">
        <authorList>
            <consortium name="DOE Joint Genome Institute"/>
            <person name="Kuo A."/>
            <person name="Kohler A."/>
            <person name="Jargeat P."/>
            <person name="Nagy L.G."/>
            <person name="Floudas D."/>
            <person name="Copeland A."/>
            <person name="Barry K.W."/>
            <person name="Cichocki N."/>
            <person name="Veneault-Fourrey C."/>
            <person name="LaButti K."/>
            <person name="Lindquist E.A."/>
            <person name="Lipzen A."/>
            <person name="Lundell T."/>
            <person name="Morin E."/>
            <person name="Murat C."/>
            <person name="Sun H."/>
            <person name="Tunlid A."/>
            <person name="Henrissat B."/>
            <person name="Grigoriev I.V."/>
            <person name="Hibbett D.S."/>
            <person name="Martin F."/>
            <person name="Nordberg H.P."/>
            <person name="Cantor M.N."/>
            <person name="Hua S.X."/>
        </authorList>
    </citation>
    <scope>NUCLEOTIDE SEQUENCE [LARGE SCALE GENOMIC DNA]</scope>
    <source>
        <strain evidence="1 2">Ve08.2h10</strain>
    </source>
</reference>
<gene>
    <name evidence="1" type="ORF">PAXRUDRAFT_178046</name>
</gene>
<organism evidence="1 2">
    <name type="scientific">Paxillus rubicundulus Ve08.2h10</name>
    <dbReference type="NCBI Taxonomy" id="930991"/>
    <lineage>
        <taxon>Eukaryota</taxon>
        <taxon>Fungi</taxon>
        <taxon>Dikarya</taxon>
        <taxon>Basidiomycota</taxon>
        <taxon>Agaricomycotina</taxon>
        <taxon>Agaricomycetes</taxon>
        <taxon>Agaricomycetidae</taxon>
        <taxon>Boletales</taxon>
        <taxon>Paxilineae</taxon>
        <taxon>Paxillaceae</taxon>
        <taxon>Paxillus</taxon>
    </lineage>
</organism>
<accession>A0A0D0BPX6</accession>
<keyword evidence="2" id="KW-1185">Reference proteome</keyword>
<dbReference type="InterPro" id="IPR040521">
    <property type="entry name" value="KDZ"/>
</dbReference>